<dbReference type="AlphaFoldDB" id="A0A9E8SJW6"/>
<evidence type="ECO:0000313" key="3">
    <source>
        <dbReference type="Proteomes" id="UP001164653"/>
    </source>
</evidence>
<keyword evidence="1" id="KW-0732">Signal</keyword>
<organism evidence="2 3">
    <name type="scientific">Dyadobacter pollutisoli</name>
    <dbReference type="NCBI Taxonomy" id="2910158"/>
    <lineage>
        <taxon>Bacteria</taxon>
        <taxon>Pseudomonadati</taxon>
        <taxon>Bacteroidota</taxon>
        <taxon>Cytophagia</taxon>
        <taxon>Cytophagales</taxon>
        <taxon>Spirosomataceae</taxon>
        <taxon>Dyadobacter</taxon>
    </lineage>
</organism>
<sequence>MQHIKYLTLAAMLLAASLQHTALGKHKSIRQPYPQAGFWVTENKPGEQSTTVRYYANSNYLVSESVEPSRLDISRVSVRKYLNRKLKMELDKDTTLQSAPKLYEIN</sequence>
<feature type="signal peptide" evidence="1">
    <location>
        <begin position="1"/>
        <end position="22"/>
    </location>
</feature>
<accession>A0A9E8SJW6</accession>
<dbReference type="RefSeq" id="WP_244821718.1">
    <property type="nucleotide sequence ID" value="NZ_CP112998.1"/>
</dbReference>
<protein>
    <submittedName>
        <fullName evidence="2">Uncharacterized protein</fullName>
    </submittedName>
</protein>
<name>A0A9E8SJW6_9BACT</name>
<gene>
    <name evidence="2" type="ORF">ON006_29240</name>
</gene>
<dbReference type="KEGG" id="dpf:ON006_29240"/>
<feature type="chain" id="PRO_5039639253" evidence="1">
    <location>
        <begin position="23"/>
        <end position="106"/>
    </location>
</feature>
<proteinExistence type="predicted"/>
<dbReference type="Proteomes" id="UP001164653">
    <property type="component" value="Chromosome"/>
</dbReference>
<keyword evidence="3" id="KW-1185">Reference proteome</keyword>
<dbReference type="EMBL" id="CP112998">
    <property type="protein sequence ID" value="WAC11805.1"/>
    <property type="molecule type" value="Genomic_DNA"/>
</dbReference>
<evidence type="ECO:0000313" key="2">
    <source>
        <dbReference type="EMBL" id="WAC11805.1"/>
    </source>
</evidence>
<reference evidence="2" key="1">
    <citation type="submission" date="2022-11" db="EMBL/GenBank/DDBJ databases">
        <title>Dyadobacter pollutisoli sp. nov., isolated from plastic dumped soil.</title>
        <authorList>
            <person name="Kim J.M."/>
            <person name="Kim K.R."/>
            <person name="Lee J.K."/>
            <person name="Hao L."/>
            <person name="Jeon C.O."/>
        </authorList>
    </citation>
    <scope>NUCLEOTIDE SEQUENCE</scope>
    <source>
        <strain evidence="2">U1</strain>
    </source>
</reference>
<evidence type="ECO:0000256" key="1">
    <source>
        <dbReference type="SAM" id="SignalP"/>
    </source>
</evidence>